<evidence type="ECO:0000313" key="3">
    <source>
        <dbReference type="Proteomes" id="UP000781932"/>
    </source>
</evidence>
<keyword evidence="3" id="KW-1185">Reference proteome</keyword>
<feature type="compositionally biased region" description="Pro residues" evidence="1">
    <location>
        <begin position="28"/>
        <end position="38"/>
    </location>
</feature>
<evidence type="ECO:0000313" key="2">
    <source>
        <dbReference type="EMBL" id="KAF9880757.1"/>
    </source>
</evidence>
<name>A0A9P6LQI3_9PEZI</name>
<dbReference type="GeneID" id="62157592"/>
<feature type="region of interest" description="Disordered" evidence="1">
    <location>
        <begin position="123"/>
        <end position="160"/>
    </location>
</feature>
<evidence type="ECO:0000256" key="1">
    <source>
        <dbReference type="SAM" id="MobiDB-lite"/>
    </source>
</evidence>
<dbReference type="RefSeq" id="XP_038750218.1">
    <property type="nucleotide sequence ID" value="XM_038884518.1"/>
</dbReference>
<gene>
    <name evidence="2" type="ORF">CkaCkLH20_01799</name>
</gene>
<feature type="compositionally biased region" description="Acidic residues" evidence="1">
    <location>
        <begin position="140"/>
        <end position="154"/>
    </location>
</feature>
<dbReference type="AlphaFoldDB" id="A0A9P6LQI3"/>
<protein>
    <submittedName>
        <fullName evidence="2">Uncharacterized protein</fullName>
    </submittedName>
</protein>
<comment type="caution">
    <text evidence="2">The sequence shown here is derived from an EMBL/GenBank/DDBJ whole genome shotgun (WGS) entry which is preliminary data.</text>
</comment>
<accession>A0A9P6LQI3</accession>
<dbReference type="EMBL" id="JAATWM020000004">
    <property type="protein sequence ID" value="KAF9880757.1"/>
    <property type="molecule type" value="Genomic_DNA"/>
</dbReference>
<proteinExistence type="predicted"/>
<sequence>MTIKPMSEEDTTAHKRTASSTSAVAPGNSPPPKRPAPLPVRRDFPHAVALVLYRDGSDETSSTSVLGVYAALADANEEARRLAQEQGDAAVVHESAATEPVRWEAPDGASCWVEMHAVTPKKIVPRNVSSEQPPKKLYDAEEGEDPDIDDDDHDEGANYD</sequence>
<organism evidence="2 3">
    <name type="scientific">Colletotrichum karsti</name>
    <dbReference type="NCBI Taxonomy" id="1095194"/>
    <lineage>
        <taxon>Eukaryota</taxon>
        <taxon>Fungi</taxon>
        <taxon>Dikarya</taxon>
        <taxon>Ascomycota</taxon>
        <taxon>Pezizomycotina</taxon>
        <taxon>Sordariomycetes</taxon>
        <taxon>Hypocreomycetidae</taxon>
        <taxon>Glomerellales</taxon>
        <taxon>Glomerellaceae</taxon>
        <taxon>Colletotrichum</taxon>
        <taxon>Colletotrichum boninense species complex</taxon>
    </lineage>
</organism>
<feature type="region of interest" description="Disordered" evidence="1">
    <location>
        <begin position="1"/>
        <end position="41"/>
    </location>
</feature>
<dbReference type="Proteomes" id="UP000781932">
    <property type="component" value="Unassembled WGS sequence"/>
</dbReference>
<dbReference type="OrthoDB" id="5058048at2759"/>
<reference evidence="2" key="2">
    <citation type="submission" date="2020-11" db="EMBL/GenBank/DDBJ databases">
        <title>Whole genome sequencing of Colletotrichum sp.</title>
        <authorList>
            <person name="Li H."/>
        </authorList>
    </citation>
    <scope>NUCLEOTIDE SEQUENCE</scope>
    <source>
        <strain evidence="2">CkLH20</strain>
    </source>
</reference>
<reference evidence="2" key="1">
    <citation type="submission" date="2020-03" db="EMBL/GenBank/DDBJ databases">
        <authorList>
            <person name="He L."/>
        </authorList>
    </citation>
    <scope>NUCLEOTIDE SEQUENCE</scope>
    <source>
        <strain evidence="2">CkLH20</strain>
    </source>
</reference>